<keyword evidence="7 13" id="KW-0274">FAD</keyword>
<dbReference type="EC" id="1.8.1.4" evidence="3 13"/>
<evidence type="ECO:0000256" key="12">
    <source>
        <dbReference type="ARBA" id="ARBA00049187"/>
    </source>
</evidence>
<evidence type="ECO:0000256" key="1">
    <source>
        <dbReference type="ARBA" id="ARBA00004496"/>
    </source>
</evidence>
<dbReference type="GO" id="GO:0004148">
    <property type="term" value="F:dihydrolipoyl dehydrogenase (NADH) activity"/>
    <property type="evidence" value="ECO:0007669"/>
    <property type="project" value="UniProtKB-EC"/>
</dbReference>
<gene>
    <name evidence="16" type="ORF">J2Z66_000586</name>
</gene>
<dbReference type="SUPFAM" id="SSF51905">
    <property type="entry name" value="FAD/NAD(P)-binding domain"/>
    <property type="match status" value="1"/>
</dbReference>
<dbReference type="InterPro" id="IPR016156">
    <property type="entry name" value="FAD/NAD-linked_Rdtase_dimer_sf"/>
</dbReference>
<comment type="caution">
    <text evidence="16">The sequence shown here is derived from an EMBL/GenBank/DDBJ whole genome shotgun (WGS) entry which is preliminary data.</text>
</comment>
<keyword evidence="6 13" id="KW-0285">Flavoprotein</keyword>
<dbReference type="NCBIfam" id="TIGR01350">
    <property type="entry name" value="lipoamide_DH"/>
    <property type="match status" value="1"/>
</dbReference>
<dbReference type="PRINTS" id="PR00411">
    <property type="entry name" value="PNDRDTASEI"/>
</dbReference>
<dbReference type="PANTHER" id="PTHR22912">
    <property type="entry name" value="DISULFIDE OXIDOREDUCTASE"/>
    <property type="match status" value="1"/>
</dbReference>
<dbReference type="Pfam" id="PF02852">
    <property type="entry name" value="Pyr_redox_dim"/>
    <property type="match status" value="1"/>
</dbReference>
<accession>A0ABS4IQ05</accession>
<dbReference type="InterPro" id="IPR012999">
    <property type="entry name" value="Pyr_OxRdtase_I_AS"/>
</dbReference>
<comment type="subcellular location">
    <subcellularLocation>
        <location evidence="1">Cytoplasm</location>
    </subcellularLocation>
</comment>
<reference evidence="16 17" key="1">
    <citation type="submission" date="2021-03" db="EMBL/GenBank/DDBJ databases">
        <title>Genomic Encyclopedia of Type Strains, Phase IV (KMG-IV): sequencing the most valuable type-strain genomes for metagenomic binning, comparative biology and taxonomic classification.</title>
        <authorList>
            <person name="Goeker M."/>
        </authorList>
    </citation>
    <scope>NUCLEOTIDE SEQUENCE [LARGE SCALE GENOMIC DNA]</scope>
    <source>
        <strain evidence="16 17">DSM 26048</strain>
    </source>
</reference>
<evidence type="ECO:0000256" key="6">
    <source>
        <dbReference type="ARBA" id="ARBA00022630"/>
    </source>
</evidence>
<evidence type="ECO:0000256" key="3">
    <source>
        <dbReference type="ARBA" id="ARBA00012608"/>
    </source>
</evidence>
<dbReference type="RefSeq" id="WP_209969765.1">
    <property type="nucleotide sequence ID" value="NZ_JAGGLB010000002.1"/>
</dbReference>
<evidence type="ECO:0000256" key="9">
    <source>
        <dbReference type="ARBA" id="ARBA00023027"/>
    </source>
</evidence>
<dbReference type="InterPro" id="IPR050151">
    <property type="entry name" value="Class-I_Pyr_Nuc-Dis_Oxidored"/>
</dbReference>
<evidence type="ECO:0000256" key="10">
    <source>
        <dbReference type="ARBA" id="ARBA00023157"/>
    </source>
</evidence>
<dbReference type="EMBL" id="JAGGLB010000002">
    <property type="protein sequence ID" value="MBP1988991.1"/>
    <property type="molecule type" value="Genomic_DNA"/>
</dbReference>
<evidence type="ECO:0000259" key="15">
    <source>
        <dbReference type="Pfam" id="PF07992"/>
    </source>
</evidence>
<name>A0ABS4IQ05_9BACL</name>
<dbReference type="InterPro" id="IPR004099">
    <property type="entry name" value="Pyr_nucl-diS_OxRdtase_dimer"/>
</dbReference>
<dbReference type="InterPro" id="IPR006258">
    <property type="entry name" value="Lipoamide_DH"/>
</dbReference>
<dbReference type="InterPro" id="IPR023753">
    <property type="entry name" value="FAD/NAD-binding_dom"/>
</dbReference>
<proteinExistence type="inferred from homology"/>
<keyword evidence="9 13" id="KW-0520">NAD</keyword>
<dbReference type="Pfam" id="PF07992">
    <property type="entry name" value="Pyr_redox_2"/>
    <property type="match status" value="1"/>
</dbReference>
<evidence type="ECO:0000256" key="13">
    <source>
        <dbReference type="RuleBase" id="RU003692"/>
    </source>
</evidence>
<dbReference type="InterPro" id="IPR036188">
    <property type="entry name" value="FAD/NAD-bd_sf"/>
</dbReference>
<dbReference type="Gene3D" id="3.50.50.60">
    <property type="entry name" value="FAD/NAD(P)-binding domain"/>
    <property type="match status" value="2"/>
</dbReference>
<keyword evidence="10" id="KW-1015">Disulfide bond</keyword>
<feature type="domain" description="FAD/NAD(P)-binding" evidence="15">
    <location>
        <begin position="6"/>
        <end position="335"/>
    </location>
</feature>
<evidence type="ECO:0000256" key="8">
    <source>
        <dbReference type="ARBA" id="ARBA00023002"/>
    </source>
</evidence>
<dbReference type="PIRSF" id="PIRSF000350">
    <property type="entry name" value="Mercury_reductase_MerA"/>
    <property type="match status" value="1"/>
</dbReference>
<evidence type="ECO:0000256" key="4">
    <source>
        <dbReference type="ARBA" id="ARBA00016961"/>
    </source>
</evidence>
<sequence length="474" mass="51071">MSENRYDIVVLGGGTGGYIAAIRAAQLGKTVAVVEKDKLGGTCLHRGCIPSKALLRSAEVYSTMKHSEDYGITASSIELNVAGVMSRKQRIVDQLHQGVQFLMKKNKVDVYYGNGRIVGPSIFSPRSGAVSVEKADGEIDVLLSQNLIIASGSKPRSLPGLEVDGHYVMTSEEALNMEELPKSILIIGGGVIGVEWASMLSDFGVEVTIVEAEQRIASLEDQDISRELERLFKKRRINLITSAKVMTDTMQIVDNQVTIQADKQGEIIELKADKILLSVGREANVTGIGLESTDIKTEKGVIRVNRHLQTAESHIYAIGDVIGGLQLAHVAGHEGIAAVEHICGLEPHPMEDHMVPKCTYTRPEIANVGWTEKQAVEQGRKVKVGKFSFKAIGKALVYGESDGFVKVVADADTNDILGVHMIGPHVTDYISEAALAQVLNATPWEVGQTIHPHPTLSEAIGEAMLAVDGRAIGS</sequence>
<evidence type="ECO:0000256" key="2">
    <source>
        <dbReference type="ARBA" id="ARBA00007532"/>
    </source>
</evidence>
<feature type="domain" description="Pyridine nucleotide-disulphide oxidoreductase dimerisation" evidence="14">
    <location>
        <begin position="355"/>
        <end position="463"/>
    </location>
</feature>
<dbReference type="PANTHER" id="PTHR22912:SF217">
    <property type="entry name" value="DIHYDROLIPOYL DEHYDROGENASE"/>
    <property type="match status" value="1"/>
</dbReference>
<dbReference type="Proteomes" id="UP001519287">
    <property type="component" value="Unassembled WGS sequence"/>
</dbReference>
<comment type="miscellaneous">
    <text evidence="13">The active site is a redox-active disulfide bond.</text>
</comment>
<evidence type="ECO:0000256" key="11">
    <source>
        <dbReference type="ARBA" id="ARBA00023284"/>
    </source>
</evidence>
<dbReference type="SUPFAM" id="SSF55424">
    <property type="entry name" value="FAD/NAD-linked reductases, dimerisation (C-terminal) domain"/>
    <property type="match status" value="1"/>
</dbReference>
<evidence type="ECO:0000256" key="5">
    <source>
        <dbReference type="ARBA" id="ARBA00022490"/>
    </source>
</evidence>
<protein>
    <recommendedName>
        <fullName evidence="4 13">Dihydrolipoyl dehydrogenase</fullName>
        <ecNumber evidence="3 13">1.8.1.4</ecNumber>
    </recommendedName>
</protein>
<keyword evidence="11 13" id="KW-0676">Redox-active center</keyword>
<keyword evidence="5" id="KW-0963">Cytoplasm</keyword>
<keyword evidence="17" id="KW-1185">Reference proteome</keyword>
<evidence type="ECO:0000256" key="7">
    <source>
        <dbReference type="ARBA" id="ARBA00022827"/>
    </source>
</evidence>
<dbReference type="PRINTS" id="PR00368">
    <property type="entry name" value="FADPNR"/>
</dbReference>
<evidence type="ECO:0000313" key="16">
    <source>
        <dbReference type="EMBL" id="MBP1988991.1"/>
    </source>
</evidence>
<dbReference type="Gene3D" id="3.30.390.30">
    <property type="match status" value="1"/>
</dbReference>
<comment type="similarity">
    <text evidence="2 13">Belongs to the class-I pyridine nucleotide-disulfide oxidoreductase family.</text>
</comment>
<comment type="cofactor">
    <cofactor evidence="13">
        <name>FAD</name>
        <dbReference type="ChEBI" id="CHEBI:57692"/>
    </cofactor>
    <text evidence="13">Binds 1 FAD per subunit.</text>
</comment>
<keyword evidence="8 13" id="KW-0560">Oxidoreductase</keyword>
<evidence type="ECO:0000259" key="14">
    <source>
        <dbReference type="Pfam" id="PF02852"/>
    </source>
</evidence>
<comment type="catalytic activity">
    <reaction evidence="12 13">
        <text>N(6)-[(R)-dihydrolipoyl]-L-lysyl-[protein] + NAD(+) = N(6)-[(R)-lipoyl]-L-lysyl-[protein] + NADH + H(+)</text>
        <dbReference type="Rhea" id="RHEA:15045"/>
        <dbReference type="Rhea" id="RHEA-COMP:10474"/>
        <dbReference type="Rhea" id="RHEA-COMP:10475"/>
        <dbReference type="ChEBI" id="CHEBI:15378"/>
        <dbReference type="ChEBI" id="CHEBI:57540"/>
        <dbReference type="ChEBI" id="CHEBI:57945"/>
        <dbReference type="ChEBI" id="CHEBI:83099"/>
        <dbReference type="ChEBI" id="CHEBI:83100"/>
        <dbReference type="EC" id="1.8.1.4"/>
    </reaction>
</comment>
<organism evidence="16 17">
    <name type="scientific">Paenibacillus eucommiae</name>
    <dbReference type="NCBI Taxonomy" id="1355755"/>
    <lineage>
        <taxon>Bacteria</taxon>
        <taxon>Bacillati</taxon>
        <taxon>Bacillota</taxon>
        <taxon>Bacilli</taxon>
        <taxon>Bacillales</taxon>
        <taxon>Paenibacillaceae</taxon>
        <taxon>Paenibacillus</taxon>
    </lineage>
</organism>
<evidence type="ECO:0000313" key="17">
    <source>
        <dbReference type="Proteomes" id="UP001519287"/>
    </source>
</evidence>
<dbReference type="PROSITE" id="PS00076">
    <property type="entry name" value="PYRIDINE_REDOX_1"/>
    <property type="match status" value="1"/>
</dbReference>
<dbReference type="InterPro" id="IPR001100">
    <property type="entry name" value="Pyr_nuc-diS_OxRdtase"/>
</dbReference>